<evidence type="ECO:0000313" key="2">
    <source>
        <dbReference type="Proteomes" id="UP000187209"/>
    </source>
</evidence>
<dbReference type="Proteomes" id="UP000187209">
    <property type="component" value="Unassembled WGS sequence"/>
</dbReference>
<name>A0A1R2BF90_9CILI</name>
<evidence type="ECO:0000313" key="1">
    <source>
        <dbReference type="EMBL" id="OMJ75448.1"/>
    </source>
</evidence>
<organism evidence="1 2">
    <name type="scientific">Stentor coeruleus</name>
    <dbReference type="NCBI Taxonomy" id="5963"/>
    <lineage>
        <taxon>Eukaryota</taxon>
        <taxon>Sar</taxon>
        <taxon>Alveolata</taxon>
        <taxon>Ciliophora</taxon>
        <taxon>Postciliodesmatophora</taxon>
        <taxon>Heterotrichea</taxon>
        <taxon>Heterotrichida</taxon>
        <taxon>Stentoridae</taxon>
        <taxon>Stentor</taxon>
    </lineage>
</organism>
<protein>
    <submittedName>
        <fullName evidence="1">Uncharacterized protein</fullName>
    </submittedName>
</protein>
<keyword evidence="2" id="KW-1185">Reference proteome</keyword>
<dbReference type="AlphaFoldDB" id="A0A1R2BF90"/>
<accession>A0A1R2BF90</accession>
<dbReference type="OrthoDB" id="285200at2759"/>
<comment type="caution">
    <text evidence="1">The sequence shown here is derived from an EMBL/GenBank/DDBJ whole genome shotgun (WGS) entry which is preliminary data.</text>
</comment>
<proteinExistence type="predicted"/>
<dbReference type="EMBL" id="MPUH01000690">
    <property type="protein sequence ID" value="OMJ75448.1"/>
    <property type="molecule type" value="Genomic_DNA"/>
</dbReference>
<sequence>MCKMNVYCPIKEGPCPCIVRLQIQPYLQLTPMMNDEINNPFMFCGLIRIMTQQVEELKKTAELASKVLENITNNKKNHSDQNDSQIVNSGETCSCADILFFLQFNPTPQSLQIQFIDIPPNPAYKDRCFSLSVVITDQENNKIVLQENICLKIMLFTCQKPINPLKVNTSGDQILLGNTQAEGKSDFFFKKVIIKEISSRFLNNRLFFVIAPQNAVFIKPLIIKDFIIKSRKSPQDSINKHTKMNDGANND</sequence>
<gene>
    <name evidence="1" type="ORF">SteCoe_25417</name>
</gene>
<reference evidence="1 2" key="1">
    <citation type="submission" date="2016-11" db="EMBL/GenBank/DDBJ databases">
        <title>The macronuclear genome of Stentor coeruleus: a giant cell with tiny introns.</title>
        <authorList>
            <person name="Slabodnick M."/>
            <person name="Ruby J.G."/>
            <person name="Reiff S.B."/>
            <person name="Swart E.C."/>
            <person name="Gosai S."/>
            <person name="Prabakaran S."/>
            <person name="Witkowska E."/>
            <person name="Larue G.E."/>
            <person name="Fisher S."/>
            <person name="Freeman R.M."/>
            <person name="Gunawardena J."/>
            <person name="Chu W."/>
            <person name="Stover N.A."/>
            <person name="Gregory B.D."/>
            <person name="Nowacki M."/>
            <person name="Derisi J."/>
            <person name="Roy S.W."/>
            <person name="Marshall W.F."/>
            <person name="Sood P."/>
        </authorList>
    </citation>
    <scope>NUCLEOTIDE SEQUENCE [LARGE SCALE GENOMIC DNA]</scope>
    <source>
        <strain evidence="1">WM001</strain>
    </source>
</reference>